<evidence type="ECO:0000256" key="1">
    <source>
        <dbReference type="ARBA" id="ARBA00022448"/>
    </source>
</evidence>
<feature type="domain" description="ABC transporter" evidence="5">
    <location>
        <begin position="4"/>
        <end position="234"/>
    </location>
</feature>
<dbReference type="FunFam" id="3.40.50.300:FF:000425">
    <property type="entry name" value="Probable ABC transporter, ATP-binding subunit"/>
    <property type="match status" value="1"/>
</dbReference>
<evidence type="ECO:0000256" key="2">
    <source>
        <dbReference type="ARBA" id="ARBA00022475"/>
    </source>
</evidence>
<dbReference type="PANTHER" id="PTHR42781:SF4">
    <property type="entry name" value="SPERMIDINE_PUTRESCINE IMPORT ATP-BINDING PROTEIN POTA"/>
    <property type="match status" value="1"/>
</dbReference>
<keyword evidence="2" id="KW-1003">Cell membrane</keyword>
<dbReference type="PANTHER" id="PTHR42781">
    <property type="entry name" value="SPERMIDINE/PUTRESCINE IMPORT ATP-BINDING PROTEIN POTA"/>
    <property type="match status" value="1"/>
</dbReference>
<keyword evidence="7" id="KW-1185">Reference proteome</keyword>
<dbReference type="EMBL" id="BMYS01000011">
    <property type="protein sequence ID" value="GGW87986.1"/>
    <property type="molecule type" value="Genomic_DNA"/>
</dbReference>
<dbReference type="SUPFAM" id="SSF52540">
    <property type="entry name" value="P-loop containing nucleoside triphosphate hydrolases"/>
    <property type="match status" value="1"/>
</dbReference>
<evidence type="ECO:0000259" key="5">
    <source>
        <dbReference type="PROSITE" id="PS50893"/>
    </source>
</evidence>
<dbReference type="InterPro" id="IPR050093">
    <property type="entry name" value="ABC_SmlMolc_Importer"/>
</dbReference>
<keyword evidence="4 6" id="KW-0067">ATP-binding</keyword>
<reference evidence="6" key="2">
    <citation type="submission" date="2020-09" db="EMBL/GenBank/DDBJ databases">
        <authorList>
            <person name="Sun Q."/>
            <person name="Kim S."/>
        </authorList>
    </citation>
    <scope>NUCLEOTIDE SEQUENCE</scope>
    <source>
        <strain evidence="6">KCTC 23732</strain>
    </source>
</reference>
<gene>
    <name evidence="6" type="ORF">GCM10011450_17430</name>
</gene>
<organism evidence="6 7">
    <name type="scientific">Advenella faeciporci</name>
    <dbReference type="NCBI Taxonomy" id="797535"/>
    <lineage>
        <taxon>Bacteria</taxon>
        <taxon>Pseudomonadati</taxon>
        <taxon>Pseudomonadota</taxon>
        <taxon>Betaproteobacteria</taxon>
        <taxon>Burkholderiales</taxon>
        <taxon>Alcaligenaceae</taxon>
    </lineage>
</organism>
<dbReference type="PROSITE" id="PS50893">
    <property type="entry name" value="ABC_TRANSPORTER_2"/>
    <property type="match status" value="1"/>
</dbReference>
<evidence type="ECO:0000313" key="6">
    <source>
        <dbReference type="EMBL" id="GGW87986.1"/>
    </source>
</evidence>
<dbReference type="InterPro" id="IPR027417">
    <property type="entry name" value="P-loop_NTPase"/>
</dbReference>
<protein>
    <submittedName>
        <fullName evidence="6">ABC transporter ATP-binding protein</fullName>
    </submittedName>
</protein>
<dbReference type="AlphaFoldDB" id="A0A918MZ58"/>
<keyword evidence="1" id="KW-0813">Transport</keyword>
<dbReference type="Pfam" id="PF00005">
    <property type="entry name" value="ABC_tran"/>
    <property type="match status" value="1"/>
</dbReference>
<dbReference type="GO" id="GO:0005524">
    <property type="term" value="F:ATP binding"/>
    <property type="evidence" value="ECO:0007669"/>
    <property type="project" value="UniProtKB-KW"/>
</dbReference>
<dbReference type="GO" id="GO:0016887">
    <property type="term" value="F:ATP hydrolysis activity"/>
    <property type="evidence" value="ECO:0007669"/>
    <property type="project" value="InterPro"/>
</dbReference>
<evidence type="ECO:0000313" key="7">
    <source>
        <dbReference type="Proteomes" id="UP000608345"/>
    </source>
</evidence>
<dbReference type="SMART" id="SM00382">
    <property type="entry name" value="AAA"/>
    <property type="match status" value="1"/>
</dbReference>
<reference evidence="6" key="1">
    <citation type="journal article" date="2014" name="Int. J. Syst. Evol. Microbiol.">
        <title>Complete genome sequence of Corynebacterium casei LMG S-19264T (=DSM 44701T), isolated from a smear-ripened cheese.</title>
        <authorList>
            <consortium name="US DOE Joint Genome Institute (JGI-PGF)"/>
            <person name="Walter F."/>
            <person name="Albersmeier A."/>
            <person name="Kalinowski J."/>
            <person name="Ruckert C."/>
        </authorList>
    </citation>
    <scope>NUCLEOTIDE SEQUENCE</scope>
    <source>
        <strain evidence="6">KCTC 23732</strain>
    </source>
</reference>
<evidence type="ECO:0000256" key="3">
    <source>
        <dbReference type="ARBA" id="ARBA00022741"/>
    </source>
</evidence>
<dbReference type="GO" id="GO:0015697">
    <property type="term" value="P:quaternary ammonium group transport"/>
    <property type="evidence" value="ECO:0007669"/>
    <property type="project" value="UniProtKB-ARBA"/>
</dbReference>
<dbReference type="InterPro" id="IPR003593">
    <property type="entry name" value="AAA+_ATPase"/>
</dbReference>
<accession>A0A918MZ58</accession>
<name>A0A918MZ58_9BURK</name>
<dbReference type="Proteomes" id="UP000608345">
    <property type="component" value="Unassembled WGS sequence"/>
</dbReference>
<dbReference type="PROSITE" id="PS00211">
    <property type="entry name" value="ABC_TRANSPORTER_1"/>
    <property type="match status" value="1"/>
</dbReference>
<sequence length="339" mass="37887">MSYLTVSNLAKRFGDSVILDELSFTIEKGEFVTLLGSSGCGKSTLLRCIAGLTQPDSGYIQVDNENITFTPARHRGIGMVFQSYALFPNMTVEANISFGLNLRKMDRALVQEKVRQAIARVELQGKEKNMPHELSGGQRQRVALARALVMEPRILLLDEPLSALDARIRRHLRQQIRQLQQELQLTTIFVTHDQEEALTMSDRIFLMNQGRIEQSGSPEQLYARPNSNMVAQFMGTYNFLDAGNTQRWLGLQTPNGVAIRAEAIILDHPSLSFGKKVSQPIASIITEKHLLGSVVRCKVMAENTALTVDSLNNQFLPKLDIGSKVYLRIDPCECVVLDN</sequence>
<comment type="caution">
    <text evidence="6">The sequence shown here is derived from an EMBL/GenBank/DDBJ whole genome shotgun (WGS) entry which is preliminary data.</text>
</comment>
<keyword evidence="3" id="KW-0547">Nucleotide-binding</keyword>
<keyword evidence="2" id="KW-0472">Membrane</keyword>
<dbReference type="InterPro" id="IPR017871">
    <property type="entry name" value="ABC_transporter-like_CS"/>
</dbReference>
<evidence type="ECO:0000256" key="4">
    <source>
        <dbReference type="ARBA" id="ARBA00022840"/>
    </source>
</evidence>
<dbReference type="InterPro" id="IPR003439">
    <property type="entry name" value="ABC_transporter-like_ATP-bd"/>
</dbReference>
<dbReference type="RefSeq" id="WP_189385106.1">
    <property type="nucleotide sequence ID" value="NZ_BAABFY010000006.1"/>
</dbReference>
<dbReference type="Gene3D" id="3.40.50.300">
    <property type="entry name" value="P-loop containing nucleotide triphosphate hydrolases"/>
    <property type="match status" value="1"/>
</dbReference>
<proteinExistence type="predicted"/>